<dbReference type="AlphaFoldDB" id="A0A0N4ZIN2"/>
<evidence type="ECO:0000313" key="2">
    <source>
        <dbReference type="WBParaSite" id="PTRK_0000779200.1"/>
    </source>
</evidence>
<organism evidence="1 2">
    <name type="scientific">Parastrongyloides trichosuri</name>
    <name type="common">Possum-specific nematode worm</name>
    <dbReference type="NCBI Taxonomy" id="131310"/>
    <lineage>
        <taxon>Eukaryota</taxon>
        <taxon>Metazoa</taxon>
        <taxon>Ecdysozoa</taxon>
        <taxon>Nematoda</taxon>
        <taxon>Chromadorea</taxon>
        <taxon>Rhabditida</taxon>
        <taxon>Tylenchina</taxon>
        <taxon>Panagrolaimomorpha</taxon>
        <taxon>Strongyloidoidea</taxon>
        <taxon>Strongyloididae</taxon>
        <taxon>Parastrongyloides</taxon>
    </lineage>
</organism>
<reference evidence="2" key="1">
    <citation type="submission" date="2017-02" db="UniProtKB">
        <authorList>
            <consortium name="WormBaseParasite"/>
        </authorList>
    </citation>
    <scope>IDENTIFICATION</scope>
</reference>
<keyword evidence="1" id="KW-1185">Reference proteome</keyword>
<protein>
    <submittedName>
        <fullName evidence="2">TAF4 domain-containing protein</fullName>
    </submittedName>
</protein>
<dbReference type="Proteomes" id="UP000038045">
    <property type="component" value="Unplaced"/>
</dbReference>
<name>A0A0N4ZIN2_PARTI</name>
<proteinExistence type="predicted"/>
<sequence length="150" mass="15490">MPPQGVDQVAQGLVVDGLGEGEEIGSGGLERSRQFALGVLHSASQAGIEVEPADEDGERLAGSLGHQTLDDHRAVGVQVVEKVTAPAPGDAGACGGERGEALVDLQGQDVRADLSRELEAEAAFEIGVPSARLYQQVRQARRAEVDQAGG</sequence>
<dbReference type="WBParaSite" id="PTRK_0000779200.1">
    <property type="protein sequence ID" value="PTRK_0000779200.1"/>
    <property type="gene ID" value="PTRK_0000779200"/>
</dbReference>
<evidence type="ECO:0000313" key="1">
    <source>
        <dbReference type="Proteomes" id="UP000038045"/>
    </source>
</evidence>
<accession>A0A0N4ZIN2</accession>